<accession>A0AAU7DM64</accession>
<evidence type="ECO:0000313" key="1">
    <source>
        <dbReference type="EMBL" id="XBH18893.1"/>
    </source>
</evidence>
<gene>
    <name evidence="1" type="ORF">P8935_06145</name>
</gene>
<reference evidence="1" key="1">
    <citation type="submission" date="2023-03" db="EMBL/GenBank/DDBJ databases">
        <title>Edaphobacter sp.</title>
        <authorList>
            <person name="Huber K.J."/>
            <person name="Papendorf J."/>
            <person name="Pilke C."/>
            <person name="Bunk B."/>
            <person name="Sproeer C."/>
            <person name="Pester M."/>
        </authorList>
    </citation>
    <scope>NUCLEOTIDE SEQUENCE</scope>
    <source>
        <strain evidence="1">DSM 110680</strain>
    </source>
</reference>
<dbReference type="AlphaFoldDB" id="A0AAU7DM64"/>
<proteinExistence type="predicted"/>
<protein>
    <submittedName>
        <fullName evidence="1">Uncharacterized protein</fullName>
    </submittedName>
</protein>
<organism evidence="1">
    <name type="scientific">Telmatobacter sp. DSM 110680</name>
    <dbReference type="NCBI Taxonomy" id="3036704"/>
    <lineage>
        <taxon>Bacteria</taxon>
        <taxon>Pseudomonadati</taxon>
        <taxon>Acidobacteriota</taxon>
        <taxon>Terriglobia</taxon>
        <taxon>Terriglobales</taxon>
        <taxon>Acidobacteriaceae</taxon>
        <taxon>Telmatobacter</taxon>
    </lineage>
</organism>
<sequence>MGVWATGLYSGDFALDLRSTIAAVAKLPFDNDRLVDILCESEAAAARNPNDTDHATFWLVVADQFAKRGIQSDRAQKTALQIIDSGSDLQTLEKLGMKAPDLRKRKKVLEEVRQRILSPQIRSTPREVLKAPQTLLMHTGDVLVYPTFGGRCRNPYFVDQNKDRMGTATPSWQPDSWSAMVIVDSGRAFDFLAWYRPLTLIHAVAEKPTLYPLQEERLWCLARPGTSTSSHFKRMGIEKIGAVAIDREKLTKCLGEMRPGISAAVSDISLANQLSVGPYSSKARLGEPGNLASIKPGRPFPTILGLRQILADA</sequence>
<dbReference type="RefSeq" id="WP_348264111.1">
    <property type="nucleotide sequence ID" value="NZ_CP121196.1"/>
</dbReference>
<dbReference type="EMBL" id="CP121196">
    <property type="protein sequence ID" value="XBH18893.1"/>
    <property type="molecule type" value="Genomic_DNA"/>
</dbReference>
<name>A0AAU7DM64_9BACT</name>